<evidence type="ECO:0000256" key="6">
    <source>
        <dbReference type="ARBA" id="ARBA00022989"/>
    </source>
</evidence>
<dbReference type="GO" id="GO:0006865">
    <property type="term" value="P:amino acid transport"/>
    <property type="evidence" value="ECO:0007669"/>
    <property type="project" value="UniProtKB-KW"/>
</dbReference>
<proteinExistence type="inferred from homology"/>
<comment type="subcellular location">
    <subcellularLocation>
        <location evidence="1">Cell membrane</location>
        <topology evidence="1">Multi-pass membrane protein</topology>
    </subcellularLocation>
</comment>
<sequence length="294" mass="30304">MIPVIQSLIDATSAGAVYALAALGIGLVFGVLRLANFANGEIITGAAYALLLLWPVSWPLALAASVVVAVALSLLMDLAVFRWMRSQSPAALLIASFGVSILLQRFYEGIFGARVLSGSVAPALTRSVNVGGLRLSLLAIVAIVLAAILLLAVHLFLTRSRMGLQVQAASADFRVARILGIRSGAVIAVTLGMSGILAAAVAFILTAQSGAVDPTFGVQATVFGLIGAVIGGLNRIGGALVGGFAVGFALSLFTSWLPSGFNDFRVAFVYLLVIVVLLIVPNGIFGGRTAKERT</sequence>
<protein>
    <submittedName>
        <fullName evidence="10">Branched-chain amino acid ABC transporter permease</fullName>
    </submittedName>
</protein>
<dbReference type="InterPro" id="IPR001851">
    <property type="entry name" value="ABC_transp_permease"/>
</dbReference>
<feature type="transmembrane region" description="Helical" evidence="9">
    <location>
        <begin position="240"/>
        <end position="258"/>
    </location>
</feature>
<feature type="transmembrane region" description="Helical" evidence="9">
    <location>
        <begin position="135"/>
        <end position="157"/>
    </location>
</feature>
<name>A0AAU6SBM2_9MICO</name>
<evidence type="ECO:0000256" key="9">
    <source>
        <dbReference type="SAM" id="Phobius"/>
    </source>
</evidence>
<keyword evidence="7 9" id="KW-0472">Membrane</keyword>
<keyword evidence="5" id="KW-0029">Amino-acid transport</keyword>
<evidence type="ECO:0000313" key="10">
    <source>
        <dbReference type="EMBL" id="WZO34240.1"/>
    </source>
</evidence>
<feature type="transmembrane region" description="Helical" evidence="9">
    <location>
        <begin position="178"/>
        <end position="204"/>
    </location>
</feature>
<feature type="transmembrane region" description="Helical" evidence="9">
    <location>
        <begin position="12"/>
        <end position="32"/>
    </location>
</feature>
<keyword evidence="4 9" id="KW-0812">Transmembrane</keyword>
<keyword evidence="2" id="KW-0813">Transport</keyword>
<keyword evidence="6 9" id="KW-1133">Transmembrane helix</keyword>
<evidence type="ECO:0000256" key="1">
    <source>
        <dbReference type="ARBA" id="ARBA00004651"/>
    </source>
</evidence>
<dbReference type="AlphaFoldDB" id="A0AAU6SBM2"/>
<dbReference type="Pfam" id="PF02653">
    <property type="entry name" value="BPD_transp_2"/>
    <property type="match status" value="1"/>
</dbReference>
<gene>
    <name evidence="10" type="ORF">MRBLWS13_001893</name>
</gene>
<evidence type="ECO:0000256" key="5">
    <source>
        <dbReference type="ARBA" id="ARBA00022970"/>
    </source>
</evidence>
<comment type="similarity">
    <text evidence="8">Belongs to the binding-protein-dependent transport system permease family. LivHM subfamily.</text>
</comment>
<keyword evidence="3" id="KW-1003">Cell membrane</keyword>
<dbReference type="CDD" id="cd06582">
    <property type="entry name" value="TM_PBP1_LivH_like"/>
    <property type="match status" value="1"/>
</dbReference>
<organism evidence="10">
    <name type="scientific">Microbacterium sp. LWS13-1.2</name>
    <dbReference type="NCBI Taxonomy" id="3135264"/>
    <lineage>
        <taxon>Bacteria</taxon>
        <taxon>Bacillati</taxon>
        <taxon>Actinomycetota</taxon>
        <taxon>Actinomycetes</taxon>
        <taxon>Micrococcales</taxon>
        <taxon>Microbacteriaceae</taxon>
        <taxon>Microbacterium</taxon>
    </lineage>
</organism>
<feature type="transmembrane region" description="Helical" evidence="9">
    <location>
        <begin position="216"/>
        <end position="233"/>
    </location>
</feature>
<accession>A0AAU6SBM2</accession>
<evidence type="ECO:0000256" key="4">
    <source>
        <dbReference type="ARBA" id="ARBA00022692"/>
    </source>
</evidence>
<dbReference type="PANTHER" id="PTHR11795">
    <property type="entry name" value="BRANCHED-CHAIN AMINO ACID TRANSPORT SYSTEM PERMEASE PROTEIN LIVH"/>
    <property type="match status" value="1"/>
</dbReference>
<evidence type="ECO:0000256" key="7">
    <source>
        <dbReference type="ARBA" id="ARBA00023136"/>
    </source>
</evidence>
<feature type="transmembrane region" description="Helical" evidence="9">
    <location>
        <begin position="60"/>
        <end position="83"/>
    </location>
</feature>
<dbReference type="InterPro" id="IPR052157">
    <property type="entry name" value="BCAA_transport_permease"/>
</dbReference>
<feature type="transmembrane region" description="Helical" evidence="9">
    <location>
        <begin position="264"/>
        <end position="285"/>
    </location>
</feature>
<dbReference type="RefSeq" id="WP_349428794.1">
    <property type="nucleotide sequence ID" value="NZ_CP151632.1"/>
</dbReference>
<dbReference type="GO" id="GO:0005886">
    <property type="term" value="C:plasma membrane"/>
    <property type="evidence" value="ECO:0007669"/>
    <property type="project" value="UniProtKB-SubCell"/>
</dbReference>
<evidence type="ECO:0000256" key="2">
    <source>
        <dbReference type="ARBA" id="ARBA00022448"/>
    </source>
</evidence>
<dbReference type="GO" id="GO:0022857">
    <property type="term" value="F:transmembrane transporter activity"/>
    <property type="evidence" value="ECO:0007669"/>
    <property type="project" value="InterPro"/>
</dbReference>
<dbReference type="EMBL" id="CP151632">
    <property type="protein sequence ID" value="WZO34240.1"/>
    <property type="molecule type" value="Genomic_DNA"/>
</dbReference>
<reference evidence="10" key="1">
    <citation type="submission" date="2024-04" db="EMBL/GenBank/DDBJ databases">
        <authorList>
            <person name="Roder T."/>
            <person name="Oberhansli S."/>
            <person name="Kreuzer M."/>
        </authorList>
    </citation>
    <scope>NUCLEOTIDE SEQUENCE</scope>
    <source>
        <strain evidence="10">LWS13-1.2</strain>
    </source>
</reference>
<dbReference type="PANTHER" id="PTHR11795:SF445">
    <property type="entry name" value="AMINO ACID ABC TRANSPORTER PERMEASE PROTEIN"/>
    <property type="match status" value="1"/>
</dbReference>
<evidence type="ECO:0000256" key="3">
    <source>
        <dbReference type="ARBA" id="ARBA00022475"/>
    </source>
</evidence>
<evidence type="ECO:0000256" key="8">
    <source>
        <dbReference type="ARBA" id="ARBA00037998"/>
    </source>
</evidence>